<dbReference type="AlphaFoldDB" id="A0AAW0CKW8"/>
<keyword evidence="9" id="KW-0560">Oxidoreductase</keyword>
<keyword evidence="5" id="KW-0349">Heme</keyword>
<protein>
    <recommendedName>
        <fullName evidence="15">Cytochrome P450</fullName>
    </recommendedName>
</protein>
<evidence type="ECO:0000256" key="12">
    <source>
        <dbReference type="ARBA" id="ARBA00023136"/>
    </source>
</evidence>
<keyword evidence="6" id="KW-0812">Transmembrane</keyword>
<keyword evidence="10" id="KW-0408">Iron</keyword>
<name>A0AAW0CKW8_9AGAR</name>
<evidence type="ECO:0000313" key="14">
    <source>
        <dbReference type="Proteomes" id="UP001383192"/>
    </source>
</evidence>
<keyword evidence="12" id="KW-0472">Membrane</keyword>
<dbReference type="GO" id="GO:0020037">
    <property type="term" value="F:heme binding"/>
    <property type="evidence" value="ECO:0007669"/>
    <property type="project" value="InterPro"/>
</dbReference>
<comment type="pathway">
    <text evidence="3">Secondary metabolite biosynthesis; terpenoid biosynthesis.</text>
</comment>
<comment type="subcellular location">
    <subcellularLocation>
        <location evidence="2">Membrane</location>
    </subcellularLocation>
</comment>
<keyword evidence="8" id="KW-1133">Transmembrane helix</keyword>
<dbReference type="PANTHER" id="PTHR24305">
    <property type="entry name" value="CYTOCHROME P450"/>
    <property type="match status" value="1"/>
</dbReference>
<keyword evidence="11" id="KW-0503">Monooxygenase</keyword>
<evidence type="ECO:0000256" key="3">
    <source>
        <dbReference type="ARBA" id="ARBA00004721"/>
    </source>
</evidence>
<dbReference type="InterPro" id="IPR036396">
    <property type="entry name" value="Cyt_P450_sf"/>
</dbReference>
<accession>A0AAW0CKW8</accession>
<keyword evidence="14" id="KW-1185">Reference proteome</keyword>
<evidence type="ECO:0000256" key="4">
    <source>
        <dbReference type="ARBA" id="ARBA00010617"/>
    </source>
</evidence>
<dbReference type="GO" id="GO:0016020">
    <property type="term" value="C:membrane"/>
    <property type="evidence" value="ECO:0007669"/>
    <property type="project" value="UniProtKB-SubCell"/>
</dbReference>
<dbReference type="EMBL" id="JAYKXP010000037">
    <property type="protein sequence ID" value="KAK7040274.1"/>
    <property type="molecule type" value="Genomic_DNA"/>
</dbReference>
<evidence type="ECO:0000256" key="10">
    <source>
        <dbReference type="ARBA" id="ARBA00023004"/>
    </source>
</evidence>
<evidence type="ECO:0000256" key="11">
    <source>
        <dbReference type="ARBA" id="ARBA00023033"/>
    </source>
</evidence>
<evidence type="ECO:0000256" key="2">
    <source>
        <dbReference type="ARBA" id="ARBA00004370"/>
    </source>
</evidence>
<evidence type="ECO:0000256" key="9">
    <source>
        <dbReference type="ARBA" id="ARBA00023002"/>
    </source>
</evidence>
<evidence type="ECO:0008006" key="15">
    <source>
        <dbReference type="Google" id="ProtNLM"/>
    </source>
</evidence>
<evidence type="ECO:0000313" key="13">
    <source>
        <dbReference type="EMBL" id="KAK7040274.1"/>
    </source>
</evidence>
<dbReference type="InterPro" id="IPR050121">
    <property type="entry name" value="Cytochrome_P450_monoxygenase"/>
</dbReference>
<dbReference type="InterPro" id="IPR001128">
    <property type="entry name" value="Cyt_P450"/>
</dbReference>
<evidence type="ECO:0000256" key="8">
    <source>
        <dbReference type="ARBA" id="ARBA00022989"/>
    </source>
</evidence>
<dbReference type="PANTHER" id="PTHR24305:SF166">
    <property type="entry name" value="CYTOCHROME P450 12A4, MITOCHONDRIAL-RELATED"/>
    <property type="match status" value="1"/>
</dbReference>
<gene>
    <name evidence="13" type="ORF">VNI00_009741</name>
</gene>
<dbReference type="GO" id="GO:0005506">
    <property type="term" value="F:iron ion binding"/>
    <property type="evidence" value="ECO:0007669"/>
    <property type="project" value="InterPro"/>
</dbReference>
<evidence type="ECO:0000256" key="1">
    <source>
        <dbReference type="ARBA" id="ARBA00001971"/>
    </source>
</evidence>
<keyword evidence="7" id="KW-0479">Metal-binding</keyword>
<dbReference type="Pfam" id="PF00067">
    <property type="entry name" value="p450"/>
    <property type="match status" value="1"/>
</dbReference>
<evidence type="ECO:0000256" key="6">
    <source>
        <dbReference type="ARBA" id="ARBA00022692"/>
    </source>
</evidence>
<dbReference type="Gene3D" id="1.10.630.10">
    <property type="entry name" value="Cytochrome P450"/>
    <property type="match status" value="1"/>
</dbReference>
<comment type="similarity">
    <text evidence="4">Belongs to the cytochrome P450 family.</text>
</comment>
<organism evidence="13 14">
    <name type="scientific">Paramarasmius palmivorus</name>
    <dbReference type="NCBI Taxonomy" id="297713"/>
    <lineage>
        <taxon>Eukaryota</taxon>
        <taxon>Fungi</taxon>
        <taxon>Dikarya</taxon>
        <taxon>Basidiomycota</taxon>
        <taxon>Agaricomycotina</taxon>
        <taxon>Agaricomycetes</taxon>
        <taxon>Agaricomycetidae</taxon>
        <taxon>Agaricales</taxon>
        <taxon>Marasmiineae</taxon>
        <taxon>Marasmiaceae</taxon>
        <taxon>Paramarasmius</taxon>
    </lineage>
</organism>
<sequence length="417" mass="46618">MFDLSSHQLITACAAAVAFVAISARLYPRLSLSGPLTKTGEGNGERHGSRQHYTTWKAAELFLNPPNTDIQALLLSRSIPNQRLVRAFGLNNTFVSADPHIHSQFRSRAVKIMNSVTSWSTLFDIASEAAETSLPAAPHSSSPYDIFIQDITIRVVLIGLLGVDRNPEDLDPISVRAVGTLISQLWTLSKTVHEPDQALKDQLRFHLARLFGDQSEFDNPLDFLIPTWETLWRVVATTLAYTHRNVQYRSAFSRLAEERSMKQFRTAEDGTPSAQSVITEVLRLHPPSRRIHRAVPSGYLPGFLEWVIGRHYRPEVADIEAVHHSQDIWGPTSNVFDPMRHEGLEMTEDRRTLAFGAGRLQCIAKNWAPMAAGIIVAAILDKLHPDVDTGFESEFRVIEGDCLGGRDGWEGWSVVRL</sequence>
<dbReference type="Proteomes" id="UP001383192">
    <property type="component" value="Unassembled WGS sequence"/>
</dbReference>
<dbReference type="SUPFAM" id="SSF48264">
    <property type="entry name" value="Cytochrome P450"/>
    <property type="match status" value="1"/>
</dbReference>
<reference evidence="13 14" key="1">
    <citation type="submission" date="2024-01" db="EMBL/GenBank/DDBJ databases">
        <title>A draft genome for a cacao thread blight-causing isolate of Paramarasmius palmivorus.</title>
        <authorList>
            <person name="Baruah I.K."/>
            <person name="Bukari Y."/>
            <person name="Amoako-Attah I."/>
            <person name="Meinhardt L.W."/>
            <person name="Bailey B.A."/>
            <person name="Cohen S.P."/>
        </authorList>
    </citation>
    <scope>NUCLEOTIDE SEQUENCE [LARGE SCALE GENOMIC DNA]</scope>
    <source>
        <strain evidence="13 14">GH-12</strain>
    </source>
</reference>
<dbReference type="GO" id="GO:0016705">
    <property type="term" value="F:oxidoreductase activity, acting on paired donors, with incorporation or reduction of molecular oxygen"/>
    <property type="evidence" value="ECO:0007669"/>
    <property type="project" value="InterPro"/>
</dbReference>
<comment type="cofactor">
    <cofactor evidence="1">
        <name>heme</name>
        <dbReference type="ChEBI" id="CHEBI:30413"/>
    </cofactor>
</comment>
<proteinExistence type="inferred from homology"/>
<dbReference type="GO" id="GO:0004497">
    <property type="term" value="F:monooxygenase activity"/>
    <property type="evidence" value="ECO:0007669"/>
    <property type="project" value="UniProtKB-KW"/>
</dbReference>
<evidence type="ECO:0000256" key="7">
    <source>
        <dbReference type="ARBA" id="ARBA00022723"/>
    </source>
</evidence>
<evidence type="ECO:0000256" key="5">
    <source>
        <dbReference type="ARBA" id="ARBA00022617"/>
    </source>
</evidence>
<comment type="caution">
    <text evidence="13">The sequence shown here is derived from an EMBL/GenBank/DDBJ whole genome shotgun (WGS) entry which is preliminary data.</text>
</comment>